<comment type="caution">
    <text evidence="2">The sequence shown here is derived from an EMBL/GenBank/DDBJ whole genome shotgun (WGS) entry which is preliminary data.</text>
</comment>
<sequence>MARLLARAGLPAPVREDALAVFGRLAAAEARVHGVAVDDVAFHEVGAWDSIADVVGVCAALHDLSVADVAAGPVAVGAGRAATAHGDMPVPVPAVAELAAGRSVLAGGDGELATPTGMALLAVLAREERGLPPMRLEATGVGAGSRDTPRRPNVVRVLLGAAEEGPGDGPGVGAAEAVVLEANVDDLDPRVWPGVLASLLEAGASDAWLVPVLMKKGRPAHALCVLSPPGRADRLRTEMFRLTSTLGVRERTVRKTMLRRGWARVDVLGARLPIKVGHRDGRIVQAAPEFEDAARLAAERGVPVRAVLDAAVAAAHAAGLAHGEPAPPGLEAGPPT</sequence>
<keyword evidence="1" id="KW-0533">Nickel</keyword>
<organism evidence="2 3">
    <name type="scientific">Actinomadura sediminis</name>
    <dbReference type="NCBI Taxonomy" id="1038904"/>
    <lineage>
        <taxon>Bacteria</taxon>
        <taxon>Bacillati</taxon>
        <taxon>Actinomycetota</taxon>
        <taxon>Actinomycetes</taxon>
        <taxon>Streptosporangiales</taxon>
        <taxon>Thermomonosporaceae</taxon>
        <taxon>Actinomadura</taxon>
    </lineage>
</organism>
<dbReference type="RefSeq" id="WP_378296122.1">
    <property type="nucleotide sequence ID" value="NZ_JBHTJA010000002.1"/>
</dbReference>
<proteinExistence type="predicted"/>
<dbReference type="Gene3D" id="3.10.20.300">
    <property type="entry name" value="mk0293 like domain"/>
    <property type="match status" value="1"/>
</dbReference>
<dbReference type="PANTHER" id="PTHR36566:SF1">
    <property type="entry name" value="PYRIDINIUM-3,5-BISTHIOCARBOXYLIC ACID MONONUCLEOTIDE NICKEL INSERTION PROTEIN"/>
    <property type="match status" value="1"/>
</dbReference>
<dbReference type="PANTHER" id="PTHR36566">
    <property type="entry name" value="NICKEL INSERTION PROTEIN-RELATED"/>
    <property type="match status" value="1"/>
</dbReference>
<keyword evidence="3" id="KW-1185">Reference proteome</keyword>
<gene>
    <name evidence="2" type="primary">larC</name>
    <name evidence="2" type="ORF">ACFQ11_02735</name>
</gene>
<evidence type="ECO:0000256" key="1">
    <source>
        <dbReference type="ARBA" id="ARBA00022596"/>
    </source>
</evidence>
<protein>
    <submittedName>
        <fullName evidence="2">Nickel pincer cofactor biosynthesis protein LarC</fullName>
        <ecNumber evidence="2">4.99.1.12</ecNumber>
    </submittedName>
</protein>
<accession>A0ABW3EIP8</accession>
<evidence type="ECO:0000313" key="3">
    <source>
        <dbReference type="Proteomes" id="UP001596972"/>
    </source>
</evidence>
<dbReference type="Proteomes" id="UP001596972">
    <property type="component" value="Unassembled WGS sequence"/>
</dbReference>
<dbReference type="EMBL" id="JBHTJA010000002">
    <property type="protein sequence ID" value="MFD0899295.1"/>
    <property type="molecule type" value="Genomic_DNA"/>
</dbReference>
<dbReference type="Pfam" id="PF01969">
    <property type="entry name" value="Ni_insertion"/>
    <property type="match status" value="1"/>
</dbReference>
<name>A0ABW3EIP8_9ACTN</name>
<dbReference type="GO" id="GO:0016829">
    <property type="term" value="F:lyase activity"/>
    <property type="evidence" value="ECO:0007669"/>
    <property type="project" value="UniProtKB-KW"/>
</dbReference>
<keyword evidence="2" id="KW-0456">Lyase</keyword>
<reference evidence="3" key="1">
    <citation type="journal article" date="2019" name="Int. J. Syst. Evol. Microbiol.">
        <title>The Global Catalogue of Microorganisms (GCM) 10K type strain sequencing project: providing services to taxonomists for standard genome sequencing and annotation.</title>
        <authorList>
            <consortium name="The Broad Institute Genomics Platform"/>
            <consortium name="The Broad Institute Genome Sequencing Center for Infectious Disease"/>
            <person name="Wu L."/>
            <person name="Ma J."/>
        </authorList>
    </citation>
    <scope>NUCLEOTIDE SEQUENCE [LARGE SCALE GENOMIC DNA]</scope>
    <source>
        <strain evidence="3">JCM 31202</strain>
    </source>
</reference>
<dbReference type="EC" id="4.99.1.12" evidence="2"/>
<evidence type="ECO:0000313" key="2">
    <source>
        <dbReference type="EMBL" id="MFD0899295.1"/>
    </source>
</evidence>
<dbReference type="InterPro" id="IPR002822">
    <property type="entry name" value="Ni_insertion"/>
</dbReference>
<dbReference type="NCBIfam" id="TIGR00299">
    <property type="entry name" value="nickel pincer cofactor biosynthesis protein LarC"/>
    <property type="match status" value="1"/>
</dbReference>
<dbReference type="Gene3D" id="3.30.70.1380">
    <property type="entry name" value="Transcriptional regulatory protein pf0864 domain like"/>
    <property type="match status" value="1"/>
</dbReference>